<keyword evidence="12" id="KW-0479">Metal-binding</keyword>
<evidence type="ECO:0000313" key="15">
    <source>
        <dbReference type="EMBL" id="OHA60472.1"/>
    </source>
</evidence>
<dbReference type="InterPro" id="IPR000291">
    <property type="entry name" value="D-Ala_lig_Van_CS"/>
</dbReference>
<evidence type="ECO:0000259" key="14">
    <source>
        <dbReference type="PROSITE" id="PS50975"/>
    </source>
</evidence>
<dbReference type="NCBIfam" id="NF002378">
    <property type="entry name" value="PRK01372.1"/>
    <property type="match status" value="1"/>
</dbReference>
<dbReference type="InterPro" id="IPR011127">
    <property type="entry name" value="Dala_Dala_lig_N"/>
</dbReference>
<dbReference type="GO" id="GO:0008360">
    <property type="term" value="P:regulation of cell shape"/>
    <property type="evidence" value="ECO:0007669"/>
    <property type="project" value="UniProtKB-KW"/>
</dbReference>
<dbReference type="HAMAP" id="MF_00047">
    <property type="entry name" value="Dala_Dala_lig"/>
    <property type="match status" value="1"/>
</dbReference>
<dbReference type="EC" id="6.3.2.4" evidence="10"/>
<proteinExistence type="inferred from homology"/>
<dbReference type="InterPro" id="IPR016185">
    <property type="entry name" value="PreATP-grasp_dom_sf"/>
</dbReference>
<dbReference type="InterPro" id="IPR011095">
    <property type="entry name" value="Dala_Dala_lig_C"/>
</dbReference>
<dbReference type="GO" id="GO:0009252">
    <property type="term" value="P:peptidoglycan biosynthetic process"/>
    <property type="evidence" value="ECO:0007669"/>
    <property type="project" value="UniProtKB-UniRule"/>
</dbReference>
<evidence type="ECO:0000256" key="6">
    <source>
        <dbReference type="ARBA" id="ARBA00022840"/>
    </source>
</evidence>
<keyword evidence="5 13" id="KW-0547">Nucleotide-binding</keyword>
<comment type="similarity">
    <text evidence="2 10">Belongs to the D-alanine--D-alanine ligase family.</text>
</comment>
<dbReference type="PROSITE" id="PS00844">
    <property type="entry name" value="DALA_DALA_LIGASE_2"/>
    <property type="match status" value="1"/>
</dbReference>
<evidence type="ECO:0000256" key="4">
    <source>
        <dbReference type="ARBA" id="ARBA00022598"/>
    </source>
</evidence>
<organism evidence="15 16">
    <name type="scientific">Candidatus Vogelbacteria bacterium RIFOXYD1_FULL_42_15</name>
    <dbReference type="NCBI Taxonomy" id="1802437"/>
    <lineage>
        <taxon>Bacteria</taxon>
        <taxon>Candidatus Vogeliibacteriota</taxon>
    </lineage>
</organism>
<feature type="binding site" evidence="12">
    <location>
        <position position="281"/>
    </location>
    <ligand>
        <name>Mg(2+)</name>
        <dbReference type="ChEBI" id="CHEBI:18420"/>
        <label>2</label>
    </ligand>
</feature>
<evidence type="ECO:0000256" key="9">
    <source>
        <dbReference type="ARBA" id="ARBA00023316"/>
    </source>
</evidence>
<accession>A0A1G2QKF4</accession>
<evidence type="ECO:0000256" key="10">
    <source>
        <dbReference type="HAMAP-Rule" id="MF_00047"/>
    </source>
</evidence>
<evidence type="ECO:0000256" key="12">
    <source>
        <dbReference type="PIRSR" id="PIRSR039102-3"/>
    </source>
</evidence>
<comment type="caution">
    <text evidence="15">The sequence shown here is derived from an EMBL/GenBank/DDBJ whole genome shotgun (WGS) entry which is preliminary data.</text>
</comment>
<dbReference type="GO" id="GO:0005737">
    <property type="term" value="C:cytoplasm"/>
    <property type="evidence" value="ECO:0007669"/>
    <property type="project" value="UniProtKB-SubCell"/>
</dbReference>
<comment type="catalytic activity">
    <reaction evidence="10">
        <text>2 D-alanine + ATP = D-alanyl-D-alanine + ADP + phosphate + H(+)</text>
        <dbReference type="Rhea" id="RHEA:11224"/>
        <dbReference type="ChEBI" id="CHEBI:15378"/>
        <dbReference type="ChEBI" id="CHEBI:30616"/>
        <dbReference type="ChEBI" id="CHEBI:43474"/>
        <dbReference type="ChEBI" id="CHEBI:57416"/>
        <dbReference type="ChEBI" id="CHEBI:57822"/>
        <dbReference type="ChEBI" id="CHEBI:456216"/>
        <dbReference type="EC" id="6.3.2.4"/>
    </reaction>
</comment>
<feature type="binding site" evidence="12">
    <location>
        <position position="283"/>
    </location>
    <ligand>
        <name>Mg(2+)</name>
        <dbReference type="ChEBI" id="CHEBI:18420"/>
        <label>2</label>
    </ligand>
</feature>
<reference evidence="15 16" key="1">
    <citation type="journal article" date="2016" name="Nat. Commun.">
        <title>Thousands of microbial genomes shed light on interconnected biogeochemical processes in an aquifer system.</title>
        <authorList>
            <person name="Anantharaman K."/>
            <person name="Brown C.T."/>
            <person name="Hug L.A."/>
            <person name="Sharon I."/>
            <person name="Castelle C.J."/>
            <person name="Probst A.J."/>
            <person name="Thomas B.C."/>
            <person name="Singh A."/>
            <person name="Wilkins M.J."/>
            <person name="Karaoz U."/>
            <person name="Brodie E.L."/>
            <person name="Williams K.H."/>
            <person name="Hubbard S.S."/>
            <person name="Banfield J.F."/>
        </authorList>
    </citation>
    <scope>NUCLEOTIDE SEQUENCE [LARGE SCALE GENOMIC DNA]</scope>
</reference>
<dbReference type="UniPathway" id="UPA00219"/>
<feature type="binding site" evidence="12">
    <location>
        <position position="281"/>
    </location>
    <ligand>
        <name>Mg(2+)</name>
        <dbReference type="ChEBI" id="CHEBI:18420"/>
        <label>1</label>
    </ligand>
</feature>
<keyword evidence="6 13" id="KW-0067">ATP-binding</keyword>
<evidence type="ECO:0000256" key="2">
    <source>
        <dbReference type="ARBA" id="ARBA00010871"/>
    </source>
</evidence>
<dbReference type="SUPFAM" id="SSF56059">
    <property type="entry name" value="Glutathione synthetase ATP-binding domain-like"/>
    <property type="match status" value="1"/>
</dbReference>
<dbReference type="GO" id="GO:0046872">
    <property type="term" value="F:metal ion binding"/>
    <property type="evidence" value="ECO:0007669"/>
    <property type="project" value="UniProtKB-KW"/>
</dbReference>
<evidence type="ECO:0000313" key="16">
    <source>
        <dbReference type="Proteomes" id="UP000178481"/>
    </source>
</evidence>
<dbReference type="Gene3D" id="3.40.50.20">
    <property type="match status" value="1"/>
</dbReference>
<dbReference type="GO" id="GO:0071555">
    <property type="term" value="P:cell wall organization"/>
    <property type="evidence" value="ECO:0007669"/>
    <property type="project" value="UniProtKB-KW"/>
</dbReference>
<name>A0A1G2QKF4_9BACT</name>
<dbReference type="AlphaFoldDB" id="A0A1G2QKF4"/>
<dbReference type="NCBIfam" id="TIGR01205">
    <property type="entry name" value="D_ala_D_alaTIGR"/>
    <property type="match status" value="1"/>
</dbReference>
<feature type="binding site" evidence="12">
    <location>
        <position position="269"/>
    </location>
    <ligand>
        <name>Mg(2+)</name>
        <dbReference type="ChEBI" id="CHEBI:18420"/>
        <label>1</label>
    </ligand>
</feature>
<keyword evidence="4 10" id="KW-0436">Ligase</keyword>
<evidence type="ECO:0000256" key="7">
    <source>
        <dbReference type="ARBA" id="ARBA00022960"/>
    </source>
</evidence>
<comment type="cofactor">
    <cofactor evidence="12">
        <name>Mg(2+)</name>
        <dbReference type="ChEBI" id="CHEBI:18420"/>
    </cofactor>
    <cofactor evidence="12">
        <name>Mn(2+)</name>
        <dbReference type="ChEBI" id="CHEBI:29035"/>
    </cofactor>
    <text evidence="12">Binds 2 magnesium or manganese ions per subunit.</text>
</comment>
<dbReference type="PANTHER" id="PTHR23132:SF23">
    <property type="entry name" value="D-ALANINE--D-ALANINE LIGASE B"/>
    <property type="match status" value="1"/>
</dbReference>
<keyword evidence="12" id="KW-0460">Magnesium</keyword>
<dbReference type="Gene3D" id="3.30.470.20">
    <property type="entry name" value="ATP-grasp fold, B domain"/>
    <property type="match status" value="1"/>
</dbReference>
<dbReference type="GO" id="GO:0005524">
    <property type="term" value="F:ATP binding"/>
    <property type="evidence" value="ECO:0007669"/>
    <property type="project" value="UniProtKB-UniRule"/>
</dbReference>
<gene>
    <name evidence="10" type="primary">ddl</name>
    <name evidence="15" type="ORF">A2607_00185</name>
</gene>
<dbReference type="EMBL" id="MHTI01000005">
    <property type="protein sequence ID" value="OHA60472.1"/>
    <property type="molecule type" value="Genomic_DNA"/>
</dbReference>
<sequence>MLRVGVIRGGASCEYEVSLQTGASVLKNLSKDKYRIHDILIDKSGAWHLDGLPLNPHVLPQKIDVAVIALHGEYGEDGQIQNLLDRLKVSYTGSGHLASALGMNKILSKDLVRKAGIKTPVGLEIKKNEHGEDLPQKIFQKISPPWIVKPVDRGSSVGLYFAKNVEELAEAITKCFEVTDQVLIEEYIKGREATCGVVENLRGHDLYPLFPIEIIRPDGAFFWDYDNKYSSDHKTICPGNFTVEQKMALQEMATTIHRLFGLRHYSRSDFIISPRGIYFLETNTLPGLTNNSLLPKAIAAAGIKHQHFLDHLIALAIKNKK</sequence>
<feature type="active site" evidence="11">
    <location>
        <position position="155"/>
    </location>
</feature>
<keyword evidence="3 10" id="KW-0963">Cytoplasm</keyword>
<feature type="domain" description="ATP-grasp" evidence="14">
    <location>
        <begin position="109"/>
        <end position="314"/>
    </location>
</feature>
<protein>
    <recommendedName>
        <fullName evidence="10">D-alanine--D-alanine ligase</fullName>
        <ecNumber evidence="10">6.3.2.4</ecNumber>
    </recommendedName>
    <alternativeName>
        <fullName evidence="10">D-Ala-D-Ala ligase</fullName>
    </alternativeName>
    <alternativeName>
        <fullName evidence="10">D-alanylalanine synthetase</fullName>
    </alternativeName>
</protein>
<dbReference type="Pfam" id="PF07478">
    <property type="entry name" value="Dala_Dala_lig_C"/>
    <property type="match status" value="1"/>
</dbReference>
<dbReference type="SUPFAM" id="SSF52440">
    <property type="entry name" value="PreATP-grasp domain"/>
    <property type="match status" value="1"/>
</dbReference>
<dbReference type="PANTHER" id="PTHR23132">
    <property type="entry name" value="D-ALANINE--D-ALANINE LIGASE"/>
    <property type="match status" value="1"/>
</dbReference>
<evidence type="ECO:0000256" key="3">
    <source>
        <dbReference type="ARBA" id="ARBA00022490"/>
    </source>
</evidence>
<dbReference type="InterPro" id="IPR013815">
    <property type="entry name" value="ATP_grasp_subdomain_1"/>
</dbReference>
<dbReference type="InterPro" id="IPR011761">
    <property type="entry name" value="ATP-grasp"/>
</dbReference>
<dbReference type="Pfam" id="PF01820">
    <property type="entry name" value="Dala_Dala_lig_N"/>
    <property type="match status" value="2"/>
</dbReference>
<keyword evidence="8 10" id="KW-0573">Peptidoglycan synthesis</keyword>
<dbReference type="Gene3D" id="3.30.1490.20">
    <property type="entry name" value="ATP-grasp fold, A domain"/>
    <property type="match status" value="1"/>
</dbReference>
<keyword evidence="9 10" id="KW-0961">Cell wall biogenesis/degradation</keyword>
<keyword evidence="7 10" id="KW-0133">Cell shape</keyword>
<evidence type="ECO:0000256" key="11">
    <source>
        <dbReference type="PIRSR" id="PIRSR039102-1"/>
    </source>
</evidence>
<dbReference type="InterPro" id="IPR005905">
    <property type="entry name" value="D_ala_D_ala"/>
</dbReference>
<dbReference type="PROSITE" id="PS50975">
    <property type="entry name" value="ATP_GRASP"/>
    <property type="match status" value="1"/>
</dbReference>
<comment type="subcellular location">
    <subcellularLocation>
        <location evidence="1 10">Cytoplasm</location>
    </subcellularLocation>
</comment>
<feature type="active site" evidence="11">
    <location>
        <position position="292"/>
    </location>
</feature>
<comment type="function">
    <text evidence="10">Cell wall formation.</text>
</comment>
<dbReference type="GO" id="GO:0008716">
    <property type="term" value="F:D-alanine-D-alanine ligase activity"/>
    <property type="evidence" value="ECO:0007669"/>
    <property type="project" value="UniProtKB-UniRule"/>
</dbReference>
<evidence type="ECO:0000256" key="13">
    <source>
        <dbReference type="PROSITE-ProRule" id="PRU00409"/>
    </source>
</evidence>
<evidence type="ECO:0000256" key="5">
    <source>
        <dbReference type="ARBA" id="ARBA00022741"/>
    </source>
</evidence>
<evidence type="ECO:0000256" key="8">
    <source>
        <dbReference type="ARBA" id="ARBA00022984"/>
    </source>
</evidence>
<feature type="active site" evidence="11">
    <location>
        <position position="14"/>
    </location>
</feature>
<dbReference type="PIRSF" id="PIRSF039102">
    <property type="entry name" value="Ddl/VanB"/>
    <property type="match status" value="1"/>
</dbReference>
<keyword evidence="12" id="KW-0464">Manganese</keyword>
<evidence type="ECO:0000256" key="1">
    <source>
        <dbReference type="ARBA" id="ARBA00004496"/>
    </source>
</evidence>
<dbReference type="Proteomes" id="UP000178481">
    <property type="component" value="Unassembled WGS sequence"/>
</dbReference>
<comment type="pathway">
    <text evidence="10">Cell wall biogenesis; peptidoglycan biosynthesis.</text>
</comment>